<dbReference type="InterPro" id="IPR004919">
    <property type="entry name" value="GmrSD_N"/>
</dbReference>
<gene>
    <name evidence="2" type="ORF">ACFSCZ_00515</name>
</gene>
<dbReference type="RefSeq" id="WP_380771488.1">
    <property type="nucleotide sequence ID" value="NZ_JBHUEO010000002.1"/>
</dbReference>
<dbReference type="Pfam" id="PF03235">
    <property type="entry name" value="GmrSD_N"/>
    <property type="match status" value="1"/>
</dbReference>
<accession>A0ABW4KDM8</accession>
<dbReference type="Proteomes" id="UP001597301">
    <property type="component" value="Unassembled WGS sequence"/>
</dbReference>
<reference evidence="3" key="1">
    <citation type="journal article" date="2019" name="Int. J. Syst. Evol. Microbiol.">
        <title>The Global Catalogue of Microorganisms (GCM) 10K type strain sequencing project: providing services to taxonomists for standard genome sequencing and annotation.</title>
        <authorList>
            <consortium name="The Broad Institute Genomics Platform"/>
            <consortium name="The Broad Institute Genome Sequencing Center for Infectious Disease"/>
            <person name="Wu L."/>
            <person name="Ma J."/>
        </authorList>
    </citation>
    <scope>NUCLEOTIDE SEQUENCE [LARGE SCALE GENOMIC DNA]</scope>
    <source>
        <strain evidence="3">CGMCC 1.12295</strain>
    </source>
</reference>
<organism evidence="2 3">
    <name type="scientific">Siminovitchia sediminis</name>
    <dbReference type="NCBI Taxonomy" id="1274353"/>
    <lineage>
        <taxon>Bacteria</taxon>
        <taxon>Bacillati</taxon>
        <taxon>Bacillota</taxon>
        <taxon>Bacilli</taxon>
        <taxon>Bacillales</taxon>
        <taxon>Bacillaceae</taxon>
        <taxon>Siminovitchia</taxon>
    </lineage>
</organism>
<dbReference type="PANTHER" id="PTHR39639">
    <property type="entry name" value="CHROMOSOME 16, WHOLE GENOME SHOTGUN SEQUENCE"/>
    <property type="match status" value="1"/>
</dbReference>
<evidence type="ECO:0000313" key="3">
    <source>
        <dbReference type="Proteomes" id="UP001597301"/>
    </source>
</evidence>
<evidence type="ECO:0000313" key="2">
    <source>
        <dbReference type="EMBL" id="MFD1705231.1"/>
    </source>
</evidence>
<dbReference type="EMBL" id="JBHUEO010000002">
    <property type="protein sequence ID" value="MFD1705231.1"/>
    <property type="molecule type" value="Genomic_DNA"/>
</dbReference>
<sequence length="364" mass="42599">MEIKNISWNVKQLVTMSDKGKIKFDYPIQRSGGQWKHLQQSYLIHSLAQNYPIPPVYFLGVKEEVMVEKKGEVKREIVDLRYVLDGKQRILTMKNFVEGFFRLHEDTPEVTIDDEKFEIAGKFYSELDEEVQDMIISRTIVTYTIDGETATDEEIEDLFFRMNNGLALTTQQKAKALMGVEWAKRLNELGQHKLIQEYSSFSKTQLKADSHLTAIIQTMMMLDDSYEYKDVTQGTISDYSSTFKDDPERKRELLEKVQQAMDYLAEAFDRKETLLLRKVHFPMTLITAIKAKEMVVSGDEFNEWAFEFKEAFKPSKENASILLETDYEKYTGAGSTKKEKAVGRMNEMLRHMEKYMKLYNKRFK</sequence>
<feature type="domain" description="GmrSD restriction endonucleases N-terminal" evidence="1">
    <location>
        <begin position="12"/>
        <end position="177"/>
    </location>
</feature>
<evidence type="ECO:0000259" key="1">
    <source>
        <dbReference type="Pfam" id="PF03235"/>
    </source>
</evidence>
<dbReference type="PANTHER" id="PTHR39639:SF1">
    <property type="entry name" value="DUF262 DOMAIN-CONTAINING PROTEIN"/>
    <property type="match status" value="1"/>
</dbReference>
<comment type="caution">
    <text evidence="2">The sequence shown here is derived from an EMBL/GenBank/DDBJ whole genome shotgun (WGS) entry which is preliminary data.</text>
</comment>
<protein>
    <submittedName>
        <fullName evidence="2">DUF262 domain-containing protein</fullName>
    </submittedName>
</protein>
<name>A0ABW4KDM8_9BACI</name>
<keyword evidence="3" id="KW-1185">Reference proteome</keyword>
<proteinExistence type="predicted"/>